<feature type="domain" description="Serine/threonine-protein kinase mTOR" evidence="1">
    <location>
        <begin position="10"/>
        <end position="58"/>
    </location>
</feature>
<accession>A0A448X2H8</accession>
<dbReference type="AlphaFoldDB" id="A0A448X2H8"/>
<gene>
    <name evidence="2" type="ORF">PXEA_LOCUS19942</name>
</gene>
<evidence type="ECO:0000313" key="3">
    <source>
        <dbReference type="Proteomes" id="UP000784294"/>
    </source>
</evidence>
<evidence type="ECO:0000313" key="2">
    <source>
        <dbReference type="EMBL" id="VEL26502.1"/>
    </source>
</evidence>
<organism evidence="2 3">
    <name type="scientific">Protopolystoma xenopodis</name>
    <dbReference type="NCBI Taxonomy" id="117903"/>
    <lineage>
        <taxon>Eukaryota</taxon>
        <taxon>Metazoa</taxon>
        <taxon>Spiralia</taxon>
        <taxon>Lophotrochozoa</taxon>
        <taxon>Platyhelminthes</taxon>
        <taxon>Monogenea</taxon>
        <taxon>Polyopisthocotylea</taxon>
        <taxon>Polystomatidea</taxon>
        <taxon>Polystomatidae</taxon>
        <taxon>Protopolystoma</taxon>
    </lineage>
</organism>
<evidence type="ECO:0000259" key="1">
    <source>
        <dbReference type="Pfam" id="PF11865"/>
    </source>
</evidence>
<dbReference type="InterPro" id="IPR024585">
    <property type="entry name" value="mTOR_dom"/>
</dbReference>
<sequence>MLVTNTGYAVEPYKSCPHLLYTLFNMLRREESRQIRREVIRAFGLVGALDPLKLKINLNLIDSIGDTGIAISLYERPERKEG</sequence>
<dbReference type="EMBL" id="CAAALY010080719">
    <property type="protein sequence ID" value="VEL26502.1"/>
    <property type="molecule type" value="Genomic_DNA"/>
</dbReference>
<dbReference type="Pfam" id="PF11865">
    <property type="entry name" value="mTOR_dom"/>
    <property type="match status" value="1"/>
</dbReference>
<name>A0A448X2H8_9PLAT</name>
<proteinExistence type="predicted"/>
<protein>
    <recommendedName>
        <fullName evidence="1">Serine/threonine-protein kinase mTOR domain-containing protein</fullName>
    </recommendedName>
</protein>
<dbReference type="Proteomes" id="UP000784294">
    <property type="component" value="Unassembled WGS sequence"/>
</dbReference>
<reference evidence="2" key="1">
    <citation type="submission" date="2018-11" db="EMBL/GenBank/DDBJ databases">
        <authorList>
            <consortium name="Pathogen Informatics"/>
        </authorList>
    </citation>
    <scope>NUCLEOTIDE SEQUENCE</scope>
</reference>
<keyword evidence="3" id="KW-1185">Reference proteome</keyword>
<comment type="caution">
    <text evidence="2">The sequence shown here is derived from an EMBL/GenBank/DDBJ whole genome shotgun (WGS) entry which is preliminary data.</text>
</comment>
<dbReference type="OrthoDB" id="381190at2759"/>